<evidence type="ECO:0000313" key="6">
    <source>
        <dbReference type="EMBL" id="TMJ07514.1"/>
    </source>
</evidence>
<dbReference type="GO" id="GO:0005960">
    <property type="term" value="C:glycine cleavage complex"/>
    <property type="evidence" value="ECO:0007669"/>
    <property type="project" value="InterPro"/>
</dbReference>
<comment type="cofactor">
    <cofactor evidence="3">
        <name>(R)-lipoate</name>
        <dbReference type="ChEBI" id="CHEBI:83088"/>
    </cofactor>
    <text evidence="3">Binds 1 lipoyl cofactor covalently.</text>
</comment>
<dbReference type="InterPro" id="IPR003016">
    <property type="entry name" value="2-oxoA_DH_lipoyl-BS"/>
</dbReference>
<dbReference type="NCBIfam" id="TIGR00527">
    <property type="entry name" value="gcvH"/>
    <property type="match status" value="1"/>
</dbReference>
<dbReference type="InterPro" id="IPR033753">
    <property type="entry name" value="GCV_H/Fam206"/>
</dbReference>
<dbReference type="PANTHER" id="PTHR11715">
    <property type="entry name" value="GLYCINE CLEAVAGE SYSTEM H PROTEIN"/>
    <property type="match status" value="1"/>
</dbReference>
<comment type="similarity">
    <text evidence="1 3">Belongs to the GcvH family.</text>
</comment>
<dbReference type="EMBL" id="VBAJ01000172">
    <property type="protein sequence ID" value="TMJ07514.1"/>
    <property type="molecule type" value="Genomic_DNA"/>
</dbReference>
<dbReference type="GO" id="GO:0005829">
    <property type="term" value="C:cytosol"/>
    <property type="evidence" value="ECO:0007669"/>
    <property type="project" value="TreeGrafter"/>
</dbReference>
<dbReference type="InterPro" id="IPR002930">
    <property type="entry name" value="GCV_H"/>
</dbReference>
<dbReference type="InterPro" id="IPR000089">
    <property type="entry name" value="Biotin_lipoyl"/>
</dbReference>
<keyword evidence="2 3" id="KW-0450">Lipoyl</keyword>
<comment type="subunit">
    <text evidence="3">The glycine cleavage system is composed of four proteins: P, T, L and H.</text>
</comment>
<feature type="modified residue" description="N6-lipoyllysine" evidence="3 4">
    <location>
        <position position="63"/>
    </location>
</feature>
<dbReference type="GO" id="GO:0019464">
    <property type="term" value="P:glycine decarboxylation via glycine cleavage system"/>
    <property type="evidence" value="ECO:0007669"/>
    <property type="project" value="UniProtKB-UniRule"/>
</dbReference>
<accession>A0A537LHM4</accession>
<dbReference type="CDD" id="cd06848">
    <property type="entry name" value="GCS_H"/>
    <property type="match status" value="1"/>
</dbReference>
<evidence type="ECO:0000256" key="4">
    <source>
        <dbReference type="PIRSR" id="PIRSR617453-50"/>
    </source>
</evidence>
<dbReference type="PROSITE" id="PS00189">
    <property type="entry name" value="LIPOYL"/>
    <property type="match status" value="1"/>
</dbReference>
<dbReference type="InterPro" id="IPR011053">
    <property type="entry name" value="Single_hybrid_motif"/>
</dbReference>
<comment type="caution">
    <text evidence="6">The sequence shown here is derived from an EMBL/GenBank/DDBJ whole genome shotgun (WGS) entry which is preliminary data.</text>
</comment>
<dbReference type="InterPro" id="IPR017453">
    <property type="entry name" value="GCV_H_sub"/>
</dbReference>
<proteinExistence type="inferred from homology"/>
<evidence type="ECO:0000256" key="3">
    <source>
        <dbReference type="HAMAP-Rule" id="MF_00272"/>
    </source>
</evidence>
<sequence>MMYPKDLRYSSEHEWARAEGGRVRAGITRFAADRLTDVVFVELPAVGAKVTYMQPFGVVESVKAVSDLYSPVSGTVVEVNAALADTPEVVNSDPYGKGWMIVVQPDDLRELEQLMPVEKYLGLIGEPAT</sequence>
<dbReference type="SUPFAM" id="SSF51230">
    <property type="entry name" value="Single hybrid motif"/>
    <property type="match status" value="1"/>
</dbReference>
<dbReference type="PROSITE" id="PS50968">
    <property type="entry name" value="BIOTINYL_LIPOYL"/>
    <property type="match status" value="1"/>
</dbReference>
<dbReference type="Gene3D" id="2.40.50.100">
    <property type="match status" value="1"/>
</dbReference>
<reference evidence="6 7" key="1">
    <citation type="journal article" date="2019" name="Nat. Microbiol.">
        <title>Mediterranean grassland soil C-N compound turnover is dependent on rainfall and depth, and is mediated by genomically divergent microorganisms.</title>
        <authorList>
            <person name="Diamond S."/>
            <person name="Andeer P.F."/>
            <person name="Li Z."/>
            <person name="Crits-Christoph A."/>
            <person name="Burstein D."/>
            <person name="Anantharaman K."/>
            <person name="Lane K.R."/>
            <person name="Thomas B.C."/>
            <person name="Pan C."/>
            <person name="Northen T.R."/>
            <person name="Banfield J.F."/>
        </authorList>
    </citation>
    <scope>NUCLEOTIDE SEQUENCE [LARGE SCALE GENOMIC DNA]</scope>
    <source>
        <strain evidence="6">NP_2</strain>
    </source>
</reference>
<feature type="domain" description="Lipoyl-binding" evidence="5">
    <location>
        <begin position="22"/>
        <end position="104"/>
    </location>
</feature>
<comment type="function">
    <text evidence="3">The glycine cleavage system catalyzes the degradation of glycine. The H protein shuttles the methylamine group of glycine from the P protein to the T protein.</text>
</comment>
<dbReference type="NCBIfam" id="NF002270">
    <property type="entry name" value="PRK01202.1"/>
    <property type="match status" value="1"/>
</dbReference>
<evidence type="ECO:0000259" key="5">
    <source>
        <dbReference type="PROSITE" id="PS50968"/>
    </source>
</evidence>
<dbReference type="Pfam" id="PF01597">
    <property type="entry name" value="GCV_H"/>
    <property type="match status" value="1"/>
</dbReference>
<dbReference type="AlphaFoldDB" id="A0A537LHM4"/>
<dbReference type="HAMAP" id="MF_00272">
    <property type="entry name" value="GcvH"/>
    <property type="match status" value="1"/>
</dbReference>
<evidence type="ECO:0000256" key="1">
    <source>
        <dbReference type="ARBA" id="ARBA00009249"/>
    </source>
</evidence>
<evidence type="ECO:0000256" key="2">
    <source>
        <dbReference type="ARBA" id="ARBA00022823"/>
    </source>
</evidence>
<organism evidence="6 7">
    <name type="scientific">Candidatus Segetimicrobium genomatis</name>
    <dbReference type="NCBI Taxonomy" id="2569760"/>
    <lineage>
        <taxon>Bacteria</taxon>
        <taxon>Bacillati</taxon>
        <taxon>Candidatus Sysuimicrobiota</taxon>
        <taxon>Candidatus Sysuimicrobiia</taxon>
        <taxon>Candidatus Sysuimicrobiales</taxon>
        <taxon>Candidatus Segetimicrobiaceae</taxon>
        <taxon>Candidatus Segetimicrobium</taxon>
    </lineage>
</organism>
<name>A0A537LHM4_9BACT</name>
<dbReference type="Proteomes" id="UP000318661">
    <property type="component" value="Unassembled WGS sequence"/>
</dbReference>
<gene>
    <name evidence="3 6" type="primary">gcvH</name>
    <name evidence="6" type="ORF">E6G99_06490</name>
</gene>
<protein>
    <recommendedName>
        <fullName evidence="3">Glycine cleavage system H protein</fullName>
    </recommendedName>
</protein>
<dbReference type="GO" id="GO:0009249">
    <property type="term" value="P:protein lipoylation"/>
    <property type="evidence" value="ECO:0007669"/>
    <property type="project" value="TreeGrafter"/>
</dbReference>
<dbReference type="PANTHER" id="PTHR11715:SF3">
    <property type="entry name" value="GLYCINE CLEAVAGE SYSTEM H PROTEIN-RELATED"/>
    <property type="match status" value="1"/>
</dbReference>
<evidence type="ECO:0000313" key="7">
    <source>
        <dbReference type="Proteomes" id="UP000318661"/>
    </source>
</evidence>